<dbReference type="InterPro" id="IPR001496">
    <property type="entry name" value="SOCS_box"/>
</dbReference>
<keyword evidence="5" id="KW-1052">Target cell membrane</keyword>
<keyword evidence="4" id="KW-0964">Secreted</keyword>
<dbReference type="Pfam" id="PF00023">
    <property type="entry name" value="Ank"/>
    <property type="match status" value="2"/>
</dbReference>
<evidence type="ECO:0000256" key="15">
    <source>
        <dbReference type="ARBA" id="ARBA00049811"/>
    </source>
</evidence>
<evidence type="ECO:0000256" key="7">
    <source>
        <dbReference type="ARBA" id="ARBA00022699"/>
    </source>
</evidence>
<feature type="repeat" description="ANK" evidence="16">
    <location>
        <begin position="248"/>
        <end position="280"/>
    </location>
</feature>
<dbReference type="EMBL" id="CAXIEN010000292">
    <property type="protein sequence ID" value="CAL1291801.1"/>
    <property type="molecule type" value="Genomic_DNA"/>
</dbReference>
<dbReference type="Gene3D" id="1.25.40.20">
    <property type="entry name" value="Ankyrin repeat-containing domain"/>
    <property type="match status" value="2"/>
</dbReference>
<keyword evidence="11" id="KW-0472">Membrane</keyword>
<comment type="similarity">
    <text evidence="13">Belongs to the cationic peptide 01 (latrotoxin) family. 03 (alpha-latrotoxin) subfamily.</text>
</comment>
<dbReference type="PROSITE" id="PS50088">
    <property type="entry name" value="ANK_REPEAT"/>
    <property type="match status" value="5"/>
</dbReference>
<name>A0AAV2B7H4_9ARAC</name>
<dbReference type="Pfam" id="PF07525">
    <property type="entry name" value="SOCS_box"/>
    <property type="match status" value="1"/>
</dbReference>
<dbReference type="Proteomes" id="UP001497382">
    <property type="component" value="Unassembled WGS sequence"/>
</dbReference>
<dbReference type="GO" id="GO:0044218">
    <property type="term" value="C:other organism cell membrane"/>
    <property type="evidence" value="ECO:0007669"/>
    <property type="project" value="UniProtKB-KW"/>
</dbReference>
<keyword evidence="7" id="KW-0528">Neurotoxin</keyword>
<comment type="subunit">
    <text evidence="14">Homotetramer in membranes.</text>
</comment>
<evidence type="ECO:0000313" key="19">
    <source>
        <dbReference type="Proteomes" id="UP001497382"/>
    </source>
</evidence>
<dbReference type="PANTHER" id="PTHR24198">
    <property type="entry name" value="ANKYRIN REPEAT AND PROTEIN KINASE DOMAIN-CONTAINING PROTEIN"/>
    <property type="match status" value="1"/>
</dbReference>
<dbReference type="Pfam" id="PF12796">
    <property type="entry name" value="Ank_2"/>
    <property type="match status" value="2"/>
</dbReference>
<dbReference type="GO" id="GO:0006887">
    <property type="term" value="P:exocytosis"/>
    <property type="evidence" value="ECO:0007669"/>
    <property type="project" value="UniProtKB-KW"/>
</dbReference>
<dbReference type="InterPro" id="IPR002110">
    <property type="entry name" value="Ankyrin_rpt"/>
</dbReference>
<evidence type="ECO:0000256" key="1">
    <source>
        <dbReference type="ARBA" id="ARBA00004175"/>
    </source>
</evidence>
<proteinExistence type="inferred from homology"/>
<keyword evidence="3" id="KW-0268">Exocytosis</keyword>
<comment type="caution">
    <text evidence="18">The sequence shown here is derived from an EMBL/GenBank/DDBJ whole genome shotgun (WGS) entry which is preliminary data.</text>
</comment>
<evidence type="ECO:0000256" key="6">
    <source>
        <dbReference type="ARBA" id="ARBA00022656"/>
    </source>
</evidence>
<evidence type="ECO:0000256" key="13">
    <source>
        <dbReference type="ARBA" id="ARBA00049657"/>
    </source>
</evidence>
<sequence length="492" mass="55517">MDFSGLIASYRPPSAIEEDVLEIYHRRNSSREPLRQLADHIIRREPSEFIKKFIEKEDLFGCLNEPIHKGLRLLHYAAYQNEMDILLLLLDCDADPNVMDDTGYTPVHICSEKGYSHLIEILISYGARICFTEIKPEDTSYGHPPRATLADEPLRLAIRFCEHETALFLLEHGANVNACYYLGQEINLVNSLDSRSVELLLLYGADVNARDLQGLTPLMKACRHSQAVETVHLLISYGADINATSIEDGKTALHYAVLLGNLEIVQILVCNGAIINFPLERTRPPPLYYAVLRGDVPVLEFLLDSGADINSVSVVVGSALHLALVEKISNQVEIVHTLLRRGANPNAITLSEGKPVLKPPIGEYLQNCEHPRLEILKLLLRYGARIVFEIQRNHNLGILKVVHRIHLGLNPEVFELLVEASETFNIPFVEQSRQLNDDHKEILYKKALQPFTLQHAARLQLRRNLGWGPSFLKEVQSLGIPKSLESYVLFEE</sequence>
<evidence type="ECO:0000256" key="8">
    <source>
        <dbReference type="ARBA" id="ARBA00022737"/>
    </source>
</evidence>
<keyword evidence="10 16" id="KW-0040">ANK repeat</keyword>
<feature type="repeat" description="ANK" evidence="16">
    <location>
        <begin position="102"/>
        <end position="134"/>
    </location>
</feature>
<dbReference type="GO" id="GO:0090729">
    <property type="term" value="F:toxin activity"/>
    <property type="evidence" value="ECO:0007669"/>
    <property type="project" value="UniProtKB-KW"/>
</dbReference>
<evidence type="ECO:0000256" key="2">
    <source>
        <dbReference type="ARBA" id="ARBA00004613"/>
    </source>
</evidence>
<evidence type="ECO:0000256" key="11">
    <source>
        <dbReference type="ARBA" id="ARBA00023136"/>
    </source>
</evidence>
<evidence type="ECO:0000256" key="12">
    <source>
        <dbReference type="ARBA" id="ARBA00023298"/>
    </source>
</evidence>
<reference evidence="18 19" key="1">
    <citation type="submission" date="2024-04" db="EMBL/GenBank/DDBJ databases">
        <authorList>
            <person name="Rising A."/>
            <person name="Reimegard J."/>
            <person name="Sonavane S."/>
            <person name="Akerstrom W."/>
            <person name="Nylinder S."/>
            <person name="Hedman E."/>
            <person name="Kallberg Y."/>
        </authorList>
    </citation>
    <scope>NUCLEOTIDE SEQUENCE [LARGE SCALE GENOMIC DNA]</scope>
</reference>
<dbReference type="PANTHER" id="PTHR24198:SF165">
    <property type="entry name" value="ANKYRIN REPEAT-CONTAINING PROTEIN-RELATED"/>
    <property type="match status" value="1"/>
</dbReference>
<organism evidence="18 19">
    <name type="scientific">Larinioides sclopetarius</name>
    <dbReference type="NCBI Taxonomy" id="280406"/>
    <lineage>
        <taxon>Eukaryota</taxon>
        <taxon>Metazoa</taxon>
        <taxon>Ecdysozoa</taxon>
        <taxon>Arthropoda</taxon>
        <taxon>Chelicerata</taxon>
        <taxon>Arachnida</taxon>
        <taxon>Araneae</taxon>
        <taxon>Araneomorphae</taxon>
        <taxon>Entelegynae</taxon>
        <taxon>Araneoidea</taxon>
        <taxon>Araneidae</taxon>
        <taxon>Larinioides</taxon>
    </lineage>
</organism>
<keyword evidence="8" id="KW-0677">Repeat</keyword>
<evidence type="ECO:0000256" key="4">
    <source>
        <dbReference type="ARBA" id="ARBA00022525"/>
    </source>
</evidence>
<evidence type="ECO:0000256" key="9">
    <source>
        <dbReference type="ARBA" id="ARBA00023028"/>
    </source>
</evidence>
<evidence type="ECO:0000259" key="17">
    <source>
        <dbReference type="PROSITE" id="PS50225"/>
    </source>
</evidence>
<comment type="subcellular location">
    <subcellularLocation>
        <location evidence="2">Secreted</location>
    </subcellularLocation>
    <subcellularLocation>
        <location evidence="1">Target cell membrane</location>
    </subcellularLocation>
</comment>
<keyword evidence="12" id="KW-1053">Target membrane</keyword>
<evidence type="ECO:0000256" key="16">
    <source>
        <dbReference type="PROSITE-ProRule" id="PRU00023"/>
    </source>
</evidence>
<dbReference type="GO" id="GO:0044231">
    <property type="term" value="C:host cell presynaptic membrane"/>
    <property type="evidence" value="ECO:0007669"/>
    <property type="project" value="UniProtKB-KW"/>
</dbReference>
<evidence type="ECO:0000256" key="14">
    <source>
        <dbReference type="ARBA" id="ARBA00049715"/>
    </source>
</evidence>
<dbReference type="GO" id="GO:0005576">
    <property type="term" value="C:extracellular region"/>
    <property type="evidence" value="ECO:0007669"/>
    <property type="project" value="UniProtKB-SubCell"/>
</dbReference>
<protein>
    <recommendedName>
        <fullName evidence="15">Alpha-latrotoxin</fullName>
    </recommendedName>
</protein>
<feature type="repeat" description="ANK" evidence="16">
    <location>
        <begin position="213"/>
        <end position="246"/>
    </location>
</feature>
<dbReference type="PRINTS" id="PR01415">
    <property type="entry name" value="ANKYRIN"/>
</dbReference>
<dbReference type="SUPFAM" id="SSF48403">
    <property type="entry name" value="Ankyrin repeat"/>
    <property type="match status" value="1"/>
</dbReference>
<keyword evidence="9" id="KW-0638">Presynaptic neurotoxin</keyword>
<gene>
    <name evidence="18" type="ORF">LARSCL_LOCUS17285</name>
</gene>
<evidence type="ECO:0000256" key="3">
    <source>
        <dbReference type="ARBA" id="ARBA00022483"/>
    </source>
</evidence>
<evidence type="ECO:0000313" key="18">
    <source>
        <dbReference type="EMBL" id="CAL1291801.1"/>
    </source>
</evidence>
<dbReference type="PROSITE" id="PS50297">
    <property type="entry name" value="ANK_REP_REGION"/>
    <property type="match status" value="5"/>
</dbReference>
<dbReference type="PROSITE" id="PS50225">
    <property type="entry name" value="SOCS"/>
    <property type="match status" value="1"/>
</dbReference>
<evidence type="ECO:0000256" key="10">
    <source>
        <dbReference type="ARBA" id="ARBA00023043"/>
    </source>
</evidence>
<keyword evidence="19" id="KW-1185">Reference proteome</keyword>
<feature type="domain" description="SOCS box" evidence="17">
    <location>
        <begin position="443"/>
        <end position="492"/>
    </location>
</feature>
<evidence type="ECO:0000256" key="5">
    <source>
        <dbReference type="ARBA" id="ARBA00022537"/>
    </source>
</evidence>
<dbReference type="InterPro" id="IPR036770">
    <property type="entry name" value="Ankyrin_rpt-contain_sf"/>
</dbReference>
<accession>A0AAV2B7H4</accession>
<feature type="repeat" description="ANK" evidence="16">
    <location>
        <begin position="69"/>
        <end position="101"/>
    </location>
</feature>
<feature type="repeat" description="ANK" evidence="16">
    <location>
        <begin position="282"/>
        <end position="314"/>
    </location>
</feature>
<keyword evidence="6" id="KW-0800">Toxin</keyword>
<dbReference type="AlphaFoldDB" id="A0AAV2B7H4"/>
<dbReference type="SMART" id="SM00248">
    <property type="entry name" value="ANK"/>
    <property type="match status" value="8"/>
</dbReference>
<dbReference type="SMART" id="SM00969">
    <property type="entry name" value="SOCS_box"/>
    <property type="match status" value="1"/>
</dbReference>